<dbReference type="EMBL" id="CASHSV030000109">
    <property type="protein sequence ID" value="CAJ2650740.1"/>
    <property type="molecule type" value="Genomic_DNA"/>
</dbReference>
<evidence type="ECO:0000313" key="2">
    <source>
        <dbReference type="Proteomes" id="UP001177021"/>
    </source>
</evidence>
<comment type="caution">
    <text evidence="1">The sequence shown here is derived from an EMBL/GenBank/DDBJ whole genome shotgun (WGS) entry which is preliminary data.</text>
</comment>
<reference evidence="1" key="1">
    <citation type="submission" date="2023-10" db="EMBL/GenBank/DDBJ databases">
        <authorList>
            <person name="Rodriguez Cubillos JULIANA M."/>
            <person name="De Vega J."/>
        </authorList>
    </citation>
    <scope>NUCLEOTIDE SEQUENCE</scope>
</reference>
<evidence type="ECO:0000313" key="1">
    <source>
        <dbReference type="EMBL" id="CAJ2650740.1"/>
    </source>
</evidence>
<dbReference type="Proteomes" id="UP001177021">
    <property type="component" value="Unassembled WGS sequence"/>
</dbReference>
<protein>
    <submittedName>
        <fullName evidence="1">Uncharacterized protein</fullName>
    </submittedName>
</protein>
<keyword evidence="2" id="KW-1185">Reference proteome</keyword>
<name>A0ACB0K4N9_TRIPR</name>
<organism evidence="1 2">
    <name type="scientific">Trifolium pratense</name>
    <name type="common">Red clover</name>
    <dbReference type="NCBI Taxonomy" id="57577"/>
    <lineage>
        <taxon>Eukaryota</taxon>
        <taxon>Viridiplantae</taxon>
        <taxon>Streptophyta</taxon>
        <taxon>Embryophyta</taxon>
        <taxon>Tracheophyta</taxon>
        <taxon>Spermatophyta</taxon>
        <taxon>Magnoliopsida</taxon>
        <taxon>eudicotyledons</taxon>
        <taxon>Gunneridae</taxon>
        <taxon>Pentapetalae</taxon>
        <taxon>rosids</taxon>
        <taxon>fabids</taxon>
        <taxon>Fabales</taxon>
        <taxon>Fabaceae</taxon>
        <taxon>Papilionoideae</taxon>
        <taxon>50 kb inversion clade</taxon>
        <taxon>NPAAA clade</taxon>
        <taxon>Hologalegina</taxon>
        <taxon>IRL clade</taxon>
        <taxon>Trifolieae</taxon>
        <taxon>Trifolium</taxon>
    </lineage>
</organism>
<proteinExistence type="predicted"/>
<accession>A0ACB0K4N9</accession>
<sequence>MASENDYFHLSGPLHLTSVNWKTVAMINGNEQNFTIWLFSKQYIPCMPICIRHSYIKHTDLMHLFDRKSSGSNILTITIVTHKLLQRPHLGSNIWLAGHSLGSCMALLAGKTMAKNGIFIESFLFNPPFASAPIEIIKSKKTKHRLRIAGSVLTAGLAIAMNSDKKSSSYHSFAALSAWIPCLFVNPSDYICSEYVGYFEHRRKMEEIGAGSIEKIATQNSISSLMMSAFGKESDPLHLIPSAILTVNFTRPKSFKEAHGIHQWWKPDLNLDSKLHKY</sequence>
<gene>
    <name evidence="1" type="ORF">MILVUS5_LOCUS18497</name>
</gene>